<protein>
    <submittedName>
        <fullName evidence="1">Uncharacterized protein</fullName>
    </submittedName>
</protein>
<organism evidence="1 2">
    <name type="scientific">Neisseria montereyensis</name>
    <dbReference type="NCBI Taxonomy" id="2973938"/>
    <lineage>
        <taxon>Bacteria</taxon>
        <taxon>Pseudomonadati</taxon>
        <taxon>Pseudomonadota</taxon>
        <taxon>Betaproteobacteria</taxon>
        <taxon>Neisseriales</taxon>
        <taxon>Neisseriaceae</taxon>
        <taxon>Neisseria</taxon>
    </lineage>
</organism>
<dbReference type="RefSeq" id="WP_259292056.1">
    <property type="nucleotide sequence ID" value="NZ_JANUXW010000007.1"/>
</dbReference>
<name>A0ABT2FFM6_9NEIS</name>
<reference evidence="1" key="1">
    <citation type="submission" date="2022-08" db="EMBL/GenBank/DDBJ databases">
        <authorList>
            <person name="Volokhov D.V."/>
            <person name="Furtak V.A."/>
            <person name="Zagorodnyaya T.A."/>
        </authorList>
    </citation>
    <scope>NUCLEOTIDE SEQUENCE</scope>
    <source>
        <strain evidence="1">CSL10203-ORH2</strain>
    </source>
</reference>
<sequence length="151" mass="16843">MKELPDNLHNAVVDGLTMLLALRLTGTPAVDTVQATAQAWSVALAHGKQWDEAQDIKRIQTAFVVLSGQAKRWPSPSDLLDCMPPRPERLKLEYRHQPTPAQKAAAKQVMAQINAALAKAPCMQRDWIHGPRSRSVDECRRIYAARQKGKK</sequence>
<accession>A0ABT2FFM6</accession>
<comment type="caution">
    <text evidence="1">The sequence shown here is derived from an EMBL/GenBank/DDBJ whole genome shotgun (WGS) entry which is preliminary data.</text>
</comment>
<keyword evidence="2" id="KW-1185">Reference proteome</keyword>
<proteinExistence type="predicted"/>
<reference evidence="1" key="2">
    <citation type="journal article" date="2023" name="Curr. Microbiol.">
        <title>Neisseria montereyensis sp. nov., Isolated from Oropharynx of California Sea Lion (Zalophus californianus): Genomic, Phylogenetic, and Phenotypic Study.</title>
        <authorList>
            <person name="Volokhov D.V."/>
            <person name="Zagorodnyaya T.A."/>
            <person name="Furtak V.A."/>
            <person name="Nattanmai G."/>
            <person name="Randall L."/>
            <person name="Jose S."/>
            <person name="Gao Y."/>
            <person name="Gulland F.M."/>
            <person name="Eisenberg T."/>
            <person name="Delmonte P."/>
            <person name="Blom J."/>
            <person name="Mitchell K.K."/>
        </authorList>
    </citation>
    <scope>NUCLEOTIDE SEQUENCE</scope>
    <source>
        <strain evidence="1">CSL10203-ORH2</strain>
    </source>
</reference>
<dbReference type="EMBL" id="JANUXW010000007">
    <property type="protein sequence ID" value="MCS4534270.1"/>
    <property type="molecule type" value="Genomic_DNA"/>
</dbReference>
<dbReference type="Proteomes" id="UP001166947">
    <property type="component" value="Unassembled WGS sequence"/>
</dbReference>
<gene>
    <name evidence="1" type="ORF">NXS09_08155</name>
</gene>
<evidence type="ECO:0000313" key="1">
    <source>
        <dbReference type="EMBL" id="MCS4534270.1"/>
    </source>
</evidence>
<evidence type="ECO:0000313" key="2">
    <source>
        <dbReference type="Proteomes" id="UP001166947"/>
    </source>
</evidence>